<keyword evidence="10" id="KW-1185">Reference proteome</keyword>
<dbReference type="PANTHER" id="PTHR30409">
    <property type="entry name" value="CARBAMATE KINASE"/>
    <property type="match status" value="1"/>
</dbReference>
<dbReference type="Gene3D" id="3.40.1160.10">
    <property type="entry name" value="Acetylglutamate kinase-like"/>
    <property type="match status" value="1"/>
</dbReference>
<dbReference type="InterPro" id="IPR003964">
    <property type="entry name" value="Carb_kinase"/>
</dbReference>
<dbReference type="PRINTS" id="PR01469">
    <property type="entry name" value="CARBMTKINASE"/>
</dbReference>
<evidence type="ECO:0000256" key="3">
    <source>
        <dbReference type="ARBA" id="ARBA00022679"/>
    </source>
</evidence>
<dbReference type="NCBIfam" id="NF009007">
    <property type="entry name" value="PRK12352.1"/>
    <property type="match status" value="1"/>
</dbReference>
<gene>
    <name evidence="9" type="primary">arcC</name>
    <name evidence="9" type="ORF">HF295_00055</name>
</gene>
<dbReference type="PIRSF" id="PIRSF000723">
    <property type="entry name" value="Carbamate_kin"/>
    <property type="match status" value="1"/>
</dbReference>
<evidence type="ECO:0000256" key="1">
    <source>
        <dbReference type="ARBA" id="ARBA00011066"/>
    </source>
</evidence>
<evidence type="ECO:0000256" key="7">
    <source>
        <dbReference type="PIRNR" id="PIRNR000723"/>
    </source>
</evidence>
<feature type="domain" description="Aspartate/glutamate/uridylate kinase" evidence="8">
    <location>
        <begin position="2"/>
        <end position="286"/>
    </location>
</feature>
<accession>A0A7L6N1M4</accession>
<dbReference type="InterPro" id="IPR001048">
    <property type="entry name" value="Asp/Glu/Uridylate_kinase"/>
</dbReference>
<dbReference type="KEGG" id="tbk:HF295_00055"/>
<dbReference type="Proteomes" id="UP000512167">
    <property type="component" value="Chromosome"/>
</dbReference>
<reference evidence="9 10" key="1">
    <citation type="submission" date="2020-04" db="EMBL/GenBank/DDBJ databases">
        <authorList>
            <person name="Zheng R.K."/>
            <person name="Sun C.M."/>
        </authorList>
    </citation>
    <scope>NUCLEOTIDE SEQUENCE [LARGE SCALE GENOMIC DNA]</scope>
    <source>
        <strain evidence="10">zrk29</strain>
    </source>
</reference>
<dbReference type="PANTHER" id="PTHR30409:SF1">
    <property type="entry name" value="CARBAMATE KINASE-RELATED"/>
    <property type="match status" value="1"/>
</dbReference>
<comment type="similarity">
    <text evidence="1 7">Belongs to the carbamate kinase family.</text>
</comment>
<evidence type="ECO:0000256" key="2">
    <source>
        <dbReference type="ARBA" id="ARBA00013070"/>
    </source>
</evidence>
<sequence length="311" mass="33727">MKKIVVALGGNALGNNPIEQLDKVKYAAKAIVDMVKEGNEVIIAHGNGPQVGMINSAFEESHLLNQKHPEMPFPECGAMSQGYIGYHLQNAIQKQLSHEKMNQKVATVITQVIVDENDSAFQNPSKPIGSFVDLETAKLMEKEKKYIMVEDANRGYRRVVPSPKPIGIVELDIIKTLVDANHLVITVGGGGIPVIKDDLGYKGVAAVIDKDFASAKLADLLNADMLVILTAVDKVKINFGKVNEKDLDALTMKEIDMYIEAKEFSAGSMLPKVQACKSFVNGYSHRTALIASLEKAKEALLGQTGTRIIGG</sequence>
<dbReference type="AlphaFoldDB" id="A0A7L6N1M4"/>
<dbReference type="CDD" id="cd04235">
    <property type="entry name" value="AAK_CK"/>
    <property type="match status" value="1"/>
</dbReference>
<dbReference type="GO" id="GO:0005829">
    <property type="term" value="C:cytosol"/>
    <property type="evidence" value="ECO:0007669"/>
    <property type="project" value="TreeGrafter"/>
</dbReference>
<evidence type="ECO:0000313" key="9">
    <source>
        <dbReference type="EMBL" id="QLY39332.1"/>
    </source>
</evidence>
<organism evidence="9 10">
    <name type="scientific">Hujiaoplasma nucleasis</name>
    <dbReference type="NCBI Taxonomy" id="2725268"/>
    <lineage>
        <taxon>Bacteria</taxon>
        <taxon>Bacillati</taxon>
        <taxon>Mycoplasmatota</taxon>
        <taxon>Mollicutes</taxon>
        <taxon>Candidatus Izemoplasmatales</taxon>
        <taxon>Hujiaoplasmataceae</taxon>
        <taxon>Hujiaoplasma</taxon>
    </lineage>
</organism>
<evidence type="ECO:0000256" key="6">
    <source>
        <dbReference type="NCBIfam" id="TIGR00746"/>
    </source>
</evidence>
<dbReference type="GO" id="GO:0019546">
    <property type="term" value="P:L-arginine deiminase pathway"/>
    <property type="evidence" value="ECO:0007669"/>
    <property type="project" value="TreeGrafter"/>
</dbReference>
<dbReference type="FunFam" id="3.40.1160.10:FF:000007">
    <property type="entry name" value="Carbamate kinase"/>
    <property type="match status" value="1"/>
</dbReference>
<evidence type="ECO:0000256" key="4">
    <source>
        <dbReference type="ARBA" id="ARBA00022777"/>
    </source>
</evidence>
<proteinExistence type="inferred from homology"/>
<keyword evidence="3 7" id="KW-0808">Transferase</keyword>
<dbReference type="Pfam" id="PF00696">
    <property type="entry name" value="AA_kinase"/>
    <property type="match status" value="1"/>
</dbReference>
<name>A0A7L6N1M4_9MOLU</name>
<dbReference type="RefSeq" id="WP_312031798.1">
    <property type="nucleotide sequence ID" value="NZ_CP051151.1"/>
</dbReference>
<keyword evidence="4 7" id="KW-0418">Kinase</keyword>
<dbReference type="GO" id="GO:0008804">
    <property type="term" value="F:carbamate kinase activity"/>
    <property type="evidence" value="ECO:0007669"/>
    <property type="project" value="UniProtKB-UniRule"/>
</dbReference>
<comment type="catalytic activity">
    <reaction evidence="5">
        <text>hydrogencarbonate + NH4(+) + ATP = carbamoyl phosphate + ADP + H2O + H(+)</text>
        <dbReference type="Rhea" id="RHEA:10152"/>
        <dbReference type="ChEBI" id="CHEBI:15377"/>
        <dbReference type="ChEBI" id="CHEBI:15378"/>
        <dbReference type="ChEBI" id="CHEBI:17544"/>
        <dbReference type="ChEBI" id="CHEBI:28938"/>
        <dbReference type="ChEBI" id="CHEBI:30616"/>
        <dbReference type="ChEBI" id="CHEBI:58228"/>
        <dbReference type="ChEBI" id="CHEBI:456216"/>
        <dbReference type="EC" id="2.7.2.2"/>
    </reaction>
</comment>
<dbReference type="EMBL" id="CP051151">
    <property type="protein sequence ID" value="QLY39332.1"/>
    <property type="molecule type" value="Genomic_DNA"/>
</dbReference>
<dbReference type="InterPro" id="IPR036393">
    <property type="entry name" value="AceGlu_kinase-like_sf"/>
</dbReference>
<evidence type="ECO:0000313" key="10">
    <source>
        <dbReference type="Proteomes" id="UP000512167"/>
    </source>
</evidence>
<dbReference type="NCBIfam" id="TIGR00746">
    <property type="entry name" value="arcC"/>
    <property type="match status" value="1"/>
</dbReference>
<protein>
    <recommendedName>
        <fullName evidence="2 6">Carbamate kinase</fullName>
    </recommendedName>
</protein>
<dbReference type="SUPFAM" id="SSF53633">
    <property type="entry name" value="Carbamate kinase-like"/>
    <property type="match status" value="1"/>
</dbReference>
<evidence type="ECO:0000256" key="5">
    <source>
        <dbReference type="ARBA" id="ARBA00048467"/>
    </source>
</evidence>
<evidence type="ECO:0000259" key="8">
    <source>
        <dbReference type="Pfam" id="PF00696"/>
    </source>
</evidence>